<name>A0ABP1B5Y0_9BRYO</name>
<dbReference type="EMBL" id="OZ023703">
    <property type="protein sequence ID" value="CAK9870418.1"/>
    <property type="molecule type" value="Genomic_DNA"/>
</dbReference>
<feature type="compositionally biased region" description="Acidic residues" evidence="1">
    <location>
        <begin position="1"/>
        <end position="10"/>
    </location>
</feature>
<feature type="compositionally biased region" description="Low complexity" evidence="1">
    <location>
        <begin position="11"/>
        <end position="27"/>
    </location>
</feature>
<reference evidence="2 3" key="1">
    <citation type="submission" date="2024-03" db="EMBL/GenBank/DDBJ databases">
        <authorList>
            <consortium name="ELIXIR-Norway"/>
            <consortium name="Elixir Norway"/>
        </authorList>
    </citation>
    <scope>NUCLEOTIDE SEQUENCE [LARGE SCALE GENOMIC DNA]</scope>
</reference>
<evidence type="ECO:0000313" key="3">
    <source>
        <dbReference type="Proteomes" id="UP001497522"/>
    </source>
</evidence>
<organism evidence="2 3">
    <name type="scientific">Sphagnum jensenii</name>
    <dbReference type="NCBI Taxonomy" id="128206"/>
    <lineage>
        <taxon>Eukaryota</taxon>
        <taxon>Viridiplantae</taxon>
        <taxon>Streptophyta</taxon>
        <taxon>Embryophyta</taxon>
        <taxon>Bryophyta</taxon>
        <taxon>Sphagnophytina</taxon>
        <taxon>Sphagnopsida</taxon>
        <taxon>Sphagnales</taxon>
        <taxon>Sphagnaceae</taxon>
        <taxon>Sphagnum</taxon>
    </lineage>
</organism>
<proteinExistence type="predicted"/>
<sequence>MAEEEEEEEQQQLSSTSRSNGNSRSTLLPNWKEYVNLEVVANRYLSEEIIPLQDVAGVQGAKQQNYSEKKLEQKCGTTKQMQQIAAAADNRQNASFDSNTQCHTATDMFNDMHGTSTELVENETNYTGPAMRYDGPKHASKMGNTDAGTGTDGGHTGRWMGGIEYGTFKGV</sequence>
<dbReference type="Proteomes" id="UP001497522">
    <property type="component" value="Chromosome 2"/>
</dbReference>
<feature type="region of interest" description="Disordered" evidence="1">
    <location>
        <begin position="1"/>
        <end position="27"/>
    </location>
</feature>
<gene>
    <name evidence="2" type="ORF">CSSPJE1EN2_LOCUS13086</name>
</gene>
<accession>A0ABP1B5Y0</accession>
<evidence type="ECO:0000313" key="2">
    <source>
        <dbReference type="EMBL" id="CAK9870418.1"/>
    </source>
</evidence>
<protein>
    <submittedName>
        <fullName evidence="2">Uncharacterized protein</fullName>
    </submittedName>
</protein>
<keyword evidence="3" id="KW-1185">Reference proteome</keyword>
<evidence type="ECO:0000256" key="1">
    <source>
        <dbReference type="SAM" id="MobiDB-lite"/>
    </source>
</evidence>